<dbReference type="EMBL" id="FUWO01000009">
    <property type="protein sequence ID" value="SJZ58246.1"/>
    <property type="molecule type" value="Genomic_DNA"/>
</dbReference>
<protein>
    <submittedName>
        <fullName evidence="1">Uncharacterized protein</fullName>
    </submittedName>
</protein>
<dbReference type="RefSeq" id="WP_078755964.1">
    <property type="nucleotide sequence ID" value="NZ_FUWO01000009.1"/>
</dbReference>
<reference evidence="2" key="1">
    <citation type="submission" date="2017-02" db="EMBL/GenBank/DDBJ databases">
        <authorList>
            <person name="Varghese N."/>
            <person name="Submissions S."/>
        </authorList>
    </citation>
    <scope>NUCLEOTIDE SEQUENCE [LARGE SCALE GENOMIC DNA]</scope>
    <source>
        <strain evidence="2">DSM 15739</strain>
    </source>
</reference>
<keyword evidence="2" id="KW-1185">Reference proteome</keyword>
<dbReference type="Proteomes" id="UP000189941">
    <property type="component" value="Unassembled WGS sequence"/>
</dbReference>
<sequence length="62" mass="7434">MEQNTVKKQPKLIIQTMARSCKYQPVSFLNTEEVQENRKVYTPNENTSIIVRKANWFDRLFK</sequence>
<dbReference type="OrthoDB" id="9864835at2"/>
<evidence type="ECO:0000313" key="2">
    <source>
        <dbReference type="Proteomes" id="UP000189941"/>
    </source>
</evidence>
<proteinExistence type="predicted"/>
<gene>
    <name evidence="1" type="ORF">SAMN02746011_01209</name>
</gene>
<name>A0A1T4LUF5_9LACT</name>
<evidence type="ECO:0000313" key="1">
    <source>
        <dbReference type="EMBL" id="SJZ58246.1"/>
    </source>
</evidence>
<accession>A0A1T4LUF5</accession>
<dbReference type="AlphaFoldDB" id="A0A1T4LUF5"/>
<organism evidence="1 2">
    <name type="scientific">Globicatella sulfidifaciens DSM 15739</name>
    <dbReference type="NCBI Taxonomy" id="1121925"/>
    <lineage>
        <taxon>Bacteria</taxon>
        <taxon>Bacillati</taxon>
        <taxon>Bacillota</taxon>
        <taxon>Bacilli</taxon>
        <taxon>Lactobacillales</taxon>
        <taxon>Aerococcaceae</taxon>
        <taxon>Globicatella</taxon>
    </lineage>
</organism>